<evidence type="ECO:0000313" key="2">
    <source>
        <dbReference type="Proteomes" id="UP000238196"/>
    </source>
</evidence>
<comment type="caution">
    <text evidence="1">The sequence shown here is derived from an EMBL/GenBank/DDBJ whole genome shotgun (WGS) entry which is preliminary data.</text>
</comment>
<organism evidence="1 2">
    <name type="scientific">Proteobacteria bacterium 228</name>
    <dbReference type="NCBI Taxonomy" id="2083153"/>
    <lineage>
        <taxon>Bacteria</taxon>
        <taxon>Pseudomonadati</taxon>
        <taxon>Pseudomonadota</taxon>
    </lineage>
</organism>
<dbReference type="AlphaFoldDB" id="A0A2S5KMV4"/>
<evidence type="ECO:0000313" key="1">
    <source>
        <dbReference type="EMBL" id="PPC76042.1"/>
    </source>
</evidence>
<reference evidence="1 2" key="1">
    <citation type="submission" date="2018-02" db="EMBL/GenBank/DDBJ databases">
        <title>novel marine gammaproteobacteria from coastal saline agro ecosystem.</title>
        <authorList>
            <person name="Krishnan R."/>
            <person name="Ramesh Kumar N."/>
        </authorList>
    </citation>
    <scope>NUCLEOTIDE SEQUENCE [LARGE SCALE GENOMIC DNA]</scope>
    <source>
        <strain evidence="1 2">228</strain>
    </source>
</reference>
<proteinExistence type="predicted"/>
<gene>
    <name evidence="1" type="ORF">C4K68_17870</name>
</gene>
<sequence length="146" mass="15441">MSIVSQQIVVPPSAQGTLLVEGILASAASYEVKVFAVPATGASVEAGQDDTEPCIDERFYIGSIFSYGFGSGFAQEGEIVELAADGEVRHKSPESYPAVLDLQRSAAYVGGTQEQVLIVLFVPQVLARQSVDDGGDGIRFSTLRVE</sequence>
<accession>A0A2S5KMV4</accession>
<dbReference type="EMBL" id="PRLP01000058">
    <property type="protein sequence ID" value="PPC76042.1"/>
    <property type="molecule type" value="Genomic_DNA"/>
</dbReference>
<protein>
    <submittedName>
        <fullName evidence="1">Uncharacterized protein</fullName>
    </submittedName>
</protein>
<dbReference type="Proteomes" id="UP000238196">
    <property type="component" value="Unassembled WGS sequence"/>
</dbReference>
<name>A0A2S5KMV4_9PROT</name>